<feature type="chain" id="PRO_5022696450" evidence="2">
    <location>
        <begin position="19"/>
        <end position="199"/>
    </location>
</feature>
<evidence type="ECO:0000256" key="2">
    <source>
        <dbReference type="SAM" id="SignalP"/>
    </source>
</evidence>
<dbReference type="PANTHER" id="PTHR40640">
    <property type="entry name" value="ANCHORED GLYCOPROTEIN, PUTATIVE (AFU_ORTHOLOGUE AFUA_8G04860)-RELATED"/>
    <property type="match status" value="1"/>
</dbReference>
<evidence type="ECO:0000313" key="4">
    <source>
        <dbReference type="Proteomes" id="UP000307440"/>
    </source>
</evidence>
<proteinExistence type="predicted"/>
<feature type="region of interest" description="Disordered" evidence="1">
    <location>
        <begin position="131"/>
        <end position="175"/>
    </location>
</feature>
<dbReference type="EMBL" id="ML210147">
    <property type="protein sequence ID" value="TFK30179.1"/>
    <property type="molecule type" value="Genomic_DNA"/>
</dbReference>
<dbReference type="AlphaFoldDB" id="A0A5C3LAW2"/>
<evidence type="ECO:0000313" key="3">
    <source>
        <dbReference type="EMBL" id="TFK30179.1"/>
    </source>
</evidence>
<feature type="compositionally biased region" description="Polar residues" evidence="1">
    <location>
        <begin position="161"/>
        <end position="175"/>
    </location>
</feature>
<organism evidence="3 4">
    <name type="scientific">Coprinopsis marcescibilis</name>
    <name type="common">Agaric fungus</name>
    <name type="synonym">Psathyrella marcescibilis</name>
    <dbReference type="NCBI Taxonomy" id="230819"/>
    <lineage>
        <taxon>Eukaryota</taxon>
        <taxon>Fungi</taxon>
        <taxon>Dikarya</taxon>
        <taxon>Basidiomycota</taxon>
        <taxon>Agaricomycotina</taxon>
        <taxon>Agaricomycetes</taxon>
        <taxon>Agaricomycetidae</taxon>
        <taxon>Agaricales</taxon>
        <taxon>Agaricineae</taxon>
        <taxon>Psathyrellaceae</taxon>
        <taxon>Coprinopsis</taxon>
    </lineage>
</organism>
<feature type="compositionally biased region" description="Polar residues" evidence="1">
    <location>
        <begin position="144"/>
        <end position="154"/>
    </location>
</feature>
<reference evidence="3 4" key="1">
    <citation type="journal article" date="2019" name="Nat. Ecol. Evol.">
        <title>Megaphylogeny resolves global patterns of mushroom evolution.</title>
        <authorList>
            <person name="Varga T."/>
            <person name="Krizsan K."/>
            <person name="Foldi C."/>
            <person name="Dima B."/>
            <person name="Sanchez-Garcia M."/>
            <person name="Sanchez-Ramirez S."/>
            <person name="Szollosi G.J."/>
            <person name="Szarkandi J.G."/>
            <person name="Papp V."/>
            <person name="Albert L."/>
            <person name="Andreopoulos W."/>
            <person name="Angelini C."/>
            <person name="Antonin V."/>
            <person name="Barry K.W."/>
            <person name="Bougher N.L."/>
            <person name="Buchanan P."/>
            <person name="Buyck B."/>
            <person name="Bense V."/>
            <person name="Catcheside P."/>
            <person name="Chovatia M."/>
            <person name="Cooper J."/>
            <person name="Damon W."/>
            <person name="Desjardin D."/>
            <person name="Finy P."/>
            <person name="Geml J."/>
            <person name="Haridas S."/>
            <person name="Hughes K."/>
            <person name="Justo A."/>
            <person name="Karasinski D."/>
            <person name="Kautmanova I."/>
            <person name="Kiss B."/>
            <person name="Kocsube S."/>
            <person name="Kotiranta H."/>
            <person name="LaButti K.M."/>
            <person name="Lechner B.E."/>
            <person name="Liimatainen K."/>
            <person name="Lipzen A."/>
            <person name="Lukacs Z."/>
            <person name="Mihaltcheva S."/>
            <person name="Morgado L.N."/>
            <person name="Niskanen T."/>
            <person name="Noordeloos M.E."/>
            <person name="Ohm R.A."/>
            <person name="Ortiz-Santana B."/>
            <person name="Ovrebo C."/>
            <person name="Racz N."/>
            <person name="Riley R."/>
            <person name="Savchenko A."/>
            <person name="Shiryaev A."/>
            <person name="Soop K."/>
            <person name="Spirin V."/>
            <person name="Szebenyi C."/>
            <person name="Tomsovsky M."/>
            <person name="Tulloss R.E."/>
            <person name="Uehling J."/>
            <person name="Grigoriev I.V."/>
            <person name="Vagvolgyi C."/>
            <person name="Papp T."/>
            <person name="Martin F.M."/>
            <person name="Miettinen O."/>
            <person name="Hibbett D.S."/>
            <person name="Nagy L.G."/>
        </authorList>
    </citation>
    <scope>NUCLEOTIDE SEQUENCE [LARGE SCALE GENOMIC DNA]</scope>
    <source>
        <strain evidence="3 4">CBS 121175</strain>
    </source>
</reference>
<dbReference type="OrthoDB" id="4991875at2759"/>
<sequence>MRIPTPLLLCLAALHVSAQQSVSLFLPFDPQPFSADVAGVDGESTTYIIHKGSIGPDDLGDGFFGTATLVQGPNGASFTYEYAPPEASTFTMGLVCNFVNGEALCEAVNPENSATETGTLSLEYLDVPLGTTGIPAAGPEPTGFVSSPSPSAGESTARPGSGSQASAAPRPSNTSGAATRGFSGVFALLAASALVLAVA</sequence>
<evidence type="ECO:0000256" key="1">
    <source>
        <dbReference type="SAM" id="MobiDB-lite"/>
    </source>
</evidence>
<keyword evidence="4" id="KW-1185">Reference proteome</keyword>
<dbReference type="PANTHER" id="PTHR40640:SF1">
    <property type="entry name" value="ANCHORED GLYCOPROTEIN, PUTATIVE (AFU_ORTHOLOGUE AFUA_8G04860)-RELATED"/>
    <property type="match status" value="1"/>
</dbReference>
<protein>
    <submittedName>
        <fullName evidence="3">Uncharacterized protein</fullName>
    </submittedName>
</protein>
<dbReference type="Proteomes" id="UP000307440">
    <property type="component" value="Unassembled WGS sequence"/>
</dbReference>
<accession>A0A5C3LAW2</accession>
<name>A0A5C3LAW2_COPMA</name>
<gene>
    <name evidence="3" type="ORF">FA15DRAFT_752282</name>
</gene>
<dbReference type="STRING" id="230819.A0A5C3LAW2"/>
<keyword evidence="2" id="KW-0732">Signal</keyword>
<feature type="signal peptide" evidence="2">
    <location>
        <begin position="1"/>
        <end position="18"/>
    </location>
</feature>